<dbReference type="InterPro" id="IPR047216">
    <property type="entry name" value="Endonuclease_DUF559_bact"/>
</dbReference>
<dbReference type="Proteomes" id="UP000001007">
    <property type="component" value="Chromosome"/>
</dbReference>
<dbReference type="AlphaFoldDB" id="Q8KBB0"/>
<dbReference type="Pfam" id="PF04480">
    <property type="entry name" value="DUF559"/>
    <property type="match status" value="1"/>
</dbReference>
<dbReference type="Gene3D" id="3.40.960.10">
    <property type="entry name" value="VSR Endonuclease"/>
    <property type="match status" value="1"/>
</dbReference>
<dbReference type="PANTHER" id="PTHR38590">
    <property type="entry name" value="BLL0828 PROTEIN"/>
    <property type="match status" value="1"/>
</dbReference>
<dbReference type="PANTHER" id="PTHR38590:SF1">
    <property type="entry name" value="BLL0828 PROTEIN"/>
    <property type="match status" value="1"/>
</dbReference>
<dbReference type="OrthoDB" id="597880at2"/>
<dbReference type="HOGENOM" id="CLU_107928_0_2_10"/>
<keyword evidence="4" id="KW-1185">Reference proteome</keyword>
<dbReference type="SUPFAM" id="SSF52980">
    <property type="entry name" value="Restriction endonuclease-like"/>
    <property type="match status" value="1"/>
</dbReference>
<protein>
    <recommendedName>
        <fullName evidence="2">DUF559 domain-containing protein</fullName>
    </recommendedName>
</protein>
<name>Q8KBB0_CHLTE</name>
<dbReference type="eggNOG" id="COG2852">
    <property type="taxonomic scope" value="Bacteria"/>
</dbReference>
<evidence type="ECO:0000259" key="2">
    <source>
        <dbReference type="Pfam" id="PF04480"/>
    </source>
</evidence>
<organism evidence="3 4">
    <name type="scientific">Chlorobaculum tepidum (strain ATCC 49652 / DSM 12025 / NBRC 103806 / TLS)</name>
    <name type="common">Chlorobium tepidum</name>
    <dbReference type="NCBI Taxonomy" id="194439"/>
    <lineage>
        <taxon>Bacteria</taxon>
        <taxon>Pseudomonadati</taxon>
        <taxon>Chlorobiota</taxon>
        <taxon>Chlorobiia</taxon>
        <taxon>Chlorobiales</taxon>
        <taxon>Chlorobiaceae</taxon>
        <taxon>Chlorobaculum</taxon>
    </lineage>
</organism>
<feature type="domain" description="DUF559" evidence="2">
    <location>
        <begin position="16"/>
        <end position="115"/>
    </location>
</feature>
<dbReference type="RefSeq" id="WP_010933537.1">
    <property type="nucleotide sequence ID" value="NC_002932.3"/>
</dbReference>
<evidence type="ECO:0000313" key="3">
    <source>
        <dbReference type="EMBL" id="AAM73098.1"/>
    </source>
</evidence>
<feature type="region of interest" description="Disordered" evidence="1">
    <location>
        <begin position="120"/>
        <end position="193"/>
    </location>
</feature>
<evidence type="ECO:0000256" key="1">
    <source>
        <dbReference type="SAM" id="MobiDB-lite"/>
    </source>
</evidence>
<dbReference type="KEGG" id="cte:CT1879"/>
<dbReference type="EnsemblBacteria" id="AAM73098">
    <property type="protein sequence ID" value="AAM73098"/>
    <property type="gene ID" value="CT1879"/>
</dbReference>
<dbReference type="InterPro" id="IPR011335">
    <property type="entry name" value="Restrct_endonuc-II-like"/>
</dbReference>
<proteinExistence type="predicted"/>
<gene>
    <name evidence="3" type="ordered locus">CT1879</name>
</gene>
<dbReference type="InterPro" id="IPR007569">
    <property type="entry name" value="DUF559"/>
</dbReference>
<sequence length="193" mass="21214">MRKTQTYKSLPYNPALRDRAKALRKAGILHEALLWFELKSNKLNGLDFDRQKIIGNYIVDFYCAERSVVIEVDGSSHDSKQIEDRERDAYLNGLGLTVIRVLAKDVLRNLEGVVEFLKDHPALTGTPPEEGNKTALTGTPPEEGNKTALTGTPPEEGNKTALTGTPPEEGNKTALTGTPPEEGNKTTLTEARE</sequence>
<dbReference type="EMBL" id="AE006470">
    <property type="protein sequence ID" value="AAM73098.1"/>
    <property type="molecule type" value="Genomic_DNA"/>
</dbReference>
<accession>Q8KBB0</accession>
<dbReference type="STRING" id="194439.CT1879"/>
<dbReference type="CDD" id="cd01038">
    <property type="entry name" value="Endonuclease_DUF559"/>
    <property type="match status" value="1"/>
</dbReference>
<dbReference type="SMR" id="Q8KBB0"/>
<reference evidence="3 4" key="1">
    <citation type="journal article" date="2002" name="Proc. Natl. Acad. Sci. U.S.A.">
        <title>The complete genome sequence of Chlorobium tepidum TLS, a photosynthetic, anaerobic, green-sulfur bacterium.</title>
        <authorList>
            <person name="Eisen J.A."/>
            <person name="Nelson K.E."/>
            <person name="Paulsen I.T."/>
            <person name="Heidelberg J.F."/>
            <person name="Wu M."/>
            <person name="Dodson R.J."/>
            <person name="Deboy R."/>
            <person name="Gwinn M.L."/>
            <person name="Nelson W.C."/>
            <person name="Haft D.H."/>
            <person name="Hickey E.K."/>
            <person name="Peterson J.D."/>
            <person name="Durkin A.S."/>
            <person name="Kolonay J.L."/>
            <person name="Yang F."/>
            <person name="Holt I."/>
            <person name="Umayam L.A."/>
            <person name="Mason T."/>
            <person name="Brenner M."/>
            <person name="Shea T.P."/>
            <person name="Parksey D."/>
            <person name="Nierman W.C."/>
            <person name="Feldblyum T.V."/>
            <person name="Hansen C.L."/>
            <person name="Craven M.B."/>
            <person name="Radune D."/>
            <person name="Vamathevan J."/>
            <person name="Khouri H."/>
            <person name="White O."/>
            <person name="Gruber T.M."/>
            <person name="Ketchum K.A."/>
            <person name="Venter J.C."/>
            <person name="Tettelin H."/>
            <person name="Bryant D.A."/>
            <person name="Fraser C.M."/>
        </authorList>
    </citation>
    <scope>NUCLEOTIDE SEQUENCE [LARGE SCALE GENOMIC DNA]</scope>
    <source>
        <strain evidence="4">ATCC 49652 / DSM 12025 / NBRC 103806 / TLS</strain>
    </source>
</reference>
<evidence type="ECO:0000313" key="4">
    <source>
        <dbReference type="Proteomes" id="UP000001007"/>
    </source>
</evidence>